<dbReference type="EMBL" id="FOMR01000005">
    <property type="protein sequence ID" value="SFD86529.1"/>
    <property type="molecule type" value="Genomic_DNA"/>
</dbReference>
<evidence type="ECO:0000256" key="2">
    <source>
        <dbReference type="SAM" id="SignalP"/>
    </source>
</evidence>
<accession>A0A1I1VUX7</accession>
<feature type="signal peptide" evidence="2">
    <location>
        <begin position="1"/>
        <end position="30"/>
    </location>
</feature>
<keyword evidence="5" id="KW-1185">Reference proteome</keyword>
<keyword evidence="1 2" id="KW-0732">Signal</keyword>
<feature type="domain" description="SLH" evidence="3">
    <location>
        <begin position="97"/>
        <end position="159"/>
    </location>
</feature>
<gene>
    <name evidence="4" type="ORF">SAMN05216238_10522</name>
</gene>
<dbReference type="OrthoDB" id="2839183at2"/>
<dbReference type="Proteomes" id="UP000199474">
    <property type="component" value="Unassembled WGS sequence"/>
</dbReference>
<protein>
    <submittedName>
        <fullName evidence="4">S-layer homology domain-containing protein</fullName>
    </submittedName>
</protein>
<sequence>MFETKNYHKLAAATMAAASAVVAVTPVAAAADDTVFPDVEPDNDHYDSILKLKNDGIVIGDNGMFKPYEPITRGQVAAILMKALDLELKAPEVGANLTQYSDVSPLGSDYAYQIAAVTEAGIFHGDNGKFHTYTNITREQMATVLVKAFNLDKIDADEVPLTDKNISDSHRANVQVLANLNITNQTDDFQAYDNILRQQFATMVVKSMEASGVTVTEDIEVNSIGTSEAAALTENTDGGRDFEATIRGWNDALAPEGTDVYVTIPDDKLQGHVQLKNSDGQTVTAEDGEARFNGNPENIYALETDKDGTINFTLTGEMDAYAQPTIFIDNGDEKGELDAEDTQATGEMTSFSEAVFKNSTFKALDQNEEKVEDVQAGDEASFVYQLLDQNGKMSTSLEHTPTFEVKNLGLNPVEIEGQTLPQYGSETMQIDSENGKAIMNLTAQGPAHISVQASTPETSIPDKEAKLQFKAGAELKEGMYYTGTGNLNEDDREAKKLTLYINDHRHELPYDEADLYFKRKQVSIDTFEEESMHASTYVFYNSKSDENDQFNLTGNLHVANGMLGPREMPTPVPSDDLKINSLEAKIEQPPGMIGTYHNVSFRGTVAFEDIEEVKEATVTFSHKQSEETGDRETRTIYVNEYGMFAGSLSQYPFSGGSYIEDFQFYEQLTITYTNAKGEEKSVTKDYEF</sequence>
<dbReference type="Pfam" id="PF00395">
    <property type="entry name" value="SLH"/>
    <property type="match status" value="2"/>
</dbReference>
<feature type="chain" id="PRO_5011755898" evidence="2">
    <location>
        <begin position="31"/>
        <end position="688"/>
    </location>
</feature>
<reference evidence="5" key="1">
    <citation type="submission" date="2016-10" db="EMBL/GenBank/DDBJ databases">
        <authorList>
            <person name="Varghese N."/>
            <person name="Submissions S."/>
        </authorList>
    </citation>
    <scope>NUCLEOTIDE SEQUENCE [LARGE SCALE GENOMIC DNA]</scope>
    <source>
        <strain evidence="5">DSM 22530</strain>
    </source>
</reference>
<organism evidence="4 5">
    <name type="scientific">Lentibacillus persicus</name>
    <dbReference type="NCBI Taxonomy" id="640948"/>
    <lineage>
        <taxon>Bacteria</taxon>
        <taxon>Bacillati</taxon>
        <taxon>Bacillota</taxon>
        <taxon>Bacilli</taxon>
        <taxon>Bacillales</taxon>
        <taxon>Bacillaceae</taxon>
        <taxon>Lentibacillus</taxon>
    </lineage>
</organism>
<evidence type="ECO:0000259" key="3">
    <source>
        <dbReference type="PROSITE" id="PS51272"/>
    </source>
</evidence>
<dbReference type="InterPro" id="IPR001119">
    <property type="entry name" value="SLH_dom"/>
</dbReference>
<dbReference type="RefSeq" id="WP_090084051.1">
    <property type="nucleotide sequence ID" value="NZ_FOMR01000005.1"/>
</dbReference>
<evidence type="ECO:0000256" key="1">
    <source>
        <dbReference type="ARBA" id="ARBA00022729"/>
    </source>
</evidence>
<dbReference type="PROSITE" id="PS51272">
    <property type="entry name" value="SLH"/>
    <property type="match status" value="2"/>
</dbReference>
<evidence type="ECO:0000313" key="5">
    <source>
        <dbReference type="Proteomes" id="UP000199474"/>
    </source>
</evidence>
<evidence type="ECO:0000313" key="4">
    <source>
        <dbReference type="EMBL" id="SFD86529.1"/>
    </source>
</evidence>
<dbReference type="STRING" id="640948.SAMN05216238_10522"/>
<feature type="domain" description="SLH" evidence="3">
    <location>
        <begin position="32"/>
        <end position="94"/>
    </location>
</feature>
<proteinExistence type="predicted"/>
<name>A0A1I1VUX7_9BACI</name>
<dbReference type="AlphaFoldDB" id="A0A1I1VUX7"/>